<protein>
    <submittedName>
        <fullName evidence="3">Uncharacterized protein</fullName>
    </submittedName>
</protein>
<evidence type="ECO:0000256" key="2">
    <source>
        <dbReference type="SAM" id="Phobius"/>
    </source>
</evidence>
<comment type="caution">
    <text evidence="3">The sequence shown here is derived from an EMBL/GenBank/DDBJ whole genome shotgun (WGS) entry which is preliminary data.</text>
</comment>
<dbReference type="AlphaFoldDB" id="A0AA38S5H8"/>
<evidence type="ECO:0000256" key="1">
    <source>
        <dbReference type="SAM" id="MobiDB-lite"/>
    </source>
</evidence>
<proteinExistence type="predicted"/>
<organism evidence="3 4">
    <name type="scientific">Pleurostoma richardsiae</name>
    <dbReference type="NCBI Taxonomy" id="41990"/>
    <lineage>
        <taxon>Eukaryota</taxon>
        <taxon>Fungi</taxon>
        <taxon>Dikarya</taxon>
        <taxon>Ascomycota</taxon>
        <taxon>Pezizomycotina</taxon>
        <taxon>Sordariomycetes</taxon>
        <taxon>Sordariomycetidae</taxon>
        <taxon>Calosphaeriales</taxon>
        <taxon>Pleurostomataceae</taxon>
        <taxon>Pleurostoma</taxon>
    </lineage>
</organism>
<feature type="compositionally biased region" description="Gly residues" evidence="1">
    <location>
        <begin position="134"/>
        <end position="147"/>
    </location>
</feature>
<keyword evidence="2" id="KW-0812">Transmembrane</keyword>
<feature type="transmembrane region" description="Helical" evidence="2">
    <location>
        <begin position="29"/>
        <end position="49"/>
    </location>
</feature>
<keyword evidence="2" id="KW-1133">Transmembrane helix</keyword>
<dbReference type="EMBL" id="JANBVO010000002">
    <property type="protein sequence ID" value="KAJ9156630.1"/>
    <property type="molecule type" value="Genomic_DNA"/>
</dbReference>
<keyword evidence="2" id="KW-0472">Membrane</keyword>
<feature type="region of interest" description="Disordered" evidence="1">
    <location>
        <begin position="131"/>
        <end position="154"/>
    </location>
</feature>
<sequence length="154" mass="16220">MPPFSLPPSPAVTTVTTTLLLAGPSKDPLAPMATIWFAITACTVTCAALRWRGRRAAPRSQDVELGVVNEGAPAQSGSDVVLSVLLAAQATAPAAKMISVLLPLLPRLWSLSPCSCRGRILPWKEHRRVRRNLGHGGGDSRPRGGGPSSRVLEA</sequence>
<name>A0AA38S5H8_9PEZI</name>
<reference evidence="3" key="1">
    <citation type="submission" date="2022-07" db="EMBL/GenBank/DDBJ databases">
        <title>Fungi with potential for degradation of polypropylene.</title>
        <authorList>
            <person name="Gostincar C."/>
        </authorList>
    </citation>
    <scope>NUCLEOTIDE SEQUENCE</scope>
    <source>
        <strain evidence="3">EXF-13308</strain>
    </source>
</reference>
<keyword evidence="4" id="KW-1185">Reference proteome</keyword>
<dbReference type="Proteomes" id="UP001174694">
    <property type="component" value="Unassembled WGS sequence"/>
</dbReference>
<evidence type="ECO:0000313" key="4">
    <source>
        <dbReference type="Proteomes" id="UP001174694"/>
    </source>
</evidence>
<accession>A0AA38S5H8</accession>
<gene>
    <name evidence="3" type="ORF">NKR23_g1205</name>
</gene>
<evidence type="ECO:0000313" key="3">
    <source>
        <dbReference type="EMBL" id="KAJ9156630.1"/>
    </source>
</evidence>